<dbReference type="Proteomes" id="UP000095300">
    <property type="component" value="Unassembled WGS sequence"/>
</dbReference>
<feature type="compositionally biased region" description="Polar residues" evidence="1">
    <location>
        <begin position="14"/>
        <end position="33"/>
    </location>
</feature>
<feature type="compositionally biased region" description="Basic residues" evidence="1">
    <location>
        <begin position="90"/>
        <end position="115"/>
    </location>
</feature>
<protein>
    <submittedName>
        <fullName evidence="2">Uncharacterized protein</fullName>
    </submittedName>
</protein>
<reference evidence="2" key="1">
    <citation type="submission" date="2020-05" db="UniProtKB">
        <authorList>
            <consortium name="EnsemblMetazoa"/>
        </authorList>
    </citation>
    <scope>IDENTIFICATION</scope>
    <source>
        <strain evidence="2">USDA</strain>
    </source>
</reference>
<dbReference type="GO" id="GO:0008408">
    <property type="term" value="F:3'-5' exonuclease activity"/>
    <property type="evidence" value="ECO:0007669"/>
    <property type="project" value="InterPro"/>
</dbReference>
<feature type="compositionally biased region" description="Low complexity" evidence="1">
    <location>
        <begin position="137"/>
        <end position="146"/>
    </location>
</feature>
<dbReference type="VEuPathDB" id="VectorBase:SCAU016302"/>
<dbReference type="EnsemblMetazoa" id="SCAU016302-RA">
    <property type="protein sequence ID" value="SCAU016302-PA"/>
    <property type="gene ID" value="SCAU016302"/>
</dbReference>
<dbReference type="InterPro" id="IPR038838">
    <property type="entry name" value="TRIR"/>
</dbReference>
<feature type="compositionally biased region" description="Basic and acidic residues" evidence="1">
    <location>
        <begin position="70"/>
        <end position="89"/>
    </location>
</feature>
<keyword evidence="3" id="KW-1185">Reference proteome</keyword>
<feature type="compositionally biased region" description="Basic and acidic residues" evidence="1">
    <location>
        <begin position="37"/>
        <end position="55"/>
    </location>
</feature>
<dbReference type="AlphaFoldDB" id="A0A1I8QE79"/>
<feature type="compositionally biased region" description="Low complexity" evidence="1">
    <location>
        <begin position="174"/>
        <end position="183"/>
    </location>
</feature>
<dbReference type="GO" id="GO:0008409">
    <property type="term" value="F:5'-3' exonuclease activity"/>
    <property type="evidence" value="ECO:0007669"/>
    <property type="project" value="InterPro"/>
</dbReference>
<feature type="compositionally biased region" description="Basic residues" evidence="1">
    <location>
        <begin position="150"/>
        <end position="173"/>
    </location>
</feature>
<feature type="compositionally biased region" description="Basic and acidic residues" evidence="1">
    <location>
        <begin position="184"/>
        <end position="208"/>
    </location>
</feature>
<dbReference type="STRING" id="35570.A0A1I8QE79"/>
<feature type="region of interest" description="Disordered" evidence="1">
    <location>
        <begin position="1"/>
        <end position="248"/>
    </location>
</feature>
<gene>
    <name evidence="2" type="primary">106084842</name>
</gene>
<evidence type="ECO:0000313" key="3">
    <source>
        <dbReference type="Proteomes" id="UP000095300"/>
    </source>
</evidence>
<proteinExistence type="predicted"/>
<evidence type="ECO:0000256" key="1">
    <source>
        <dbReference type="SAM" id="MobiDB-lite"/>
    </source>
</evidence>
<dbReference type="PANTHER" id="PTHR34753:SF1">
    <property type="entry name" value="TELOMERASE RNA COMPONENT INTERACTING RNASE"/>
    <property type="match status" value="1"/>
</dbReference>
<evidence type="ECO:0000313" key="2">
    <source>
        <dbReference type="EnsemblMetazoa" id="SCAU016302-PA"/>
    </source>
</evidence>
<accession>A0A1I8QE79</accession>
<name>A0A1I8QE79_STOCA</name>
<sequence length="417" mass="46994">MKRVGALAPRPISPNETTNYENHCVYSMSSSGGPQRVRRDEFDIESRDYYEDSPRRGGSGKGSRSSRSRHRDDRDSRSRSRSDSIERHRGGGHRRGGRYNSRSRSRSRSRGYSSRRRLDSGSRHSARSHRYRDSRSRSYSGSRSRSPGYNRRHHHSDRDKEHRRRSSKSRSRSRSSSSSYSREYSTKKIEEGTRKSERKELRAIREDNGDGEDNSSSSQGLHDESLKDLPLPEQEEGSTSKKALYKFDEDEPIDRARIHREMEEKLRQALAKEGKVYPPPKPEASHPVFANDGSFLEIFKKMQEQQMQPKPSTSTAAARPVVAAVNPAVPVLAAATVNPTTAPYLVATATGKSAPPPPIVGRRKGGKILKTGVVAKPKANAEPSNDPKDFWSLYLAEVNKYKNTACESEQGNRPLIK</sequence>
<dbReference type="PANTHER" id="PTHR34753">
    <property type="entry name" value="TELOMERASE RNA COMPONENT INTERACTING RNASE"/>
    <property type="match status" value="1"/>
</dbReference>
<organism evidence="2 3">
    <name type="scientific">Stomoxys calcitrans</name>
    <name type="common">Stable fly</name>
    <name type="synonym">Conops calcitrans</name>
    <dbReference type="NCBI Taxonomy" id="35570"/>
    <lineage>
        <taxon>Eukaryota</taxon>
        <taxon>Metazoa</taxon>
        <taxon>Ecdysozoa</taxon>
        <taxon>Arthropoda</taxon>
        <taxon>Hexapoda</taxon>
        <taxon>Insecta</taxon>
        <taxon>Pterygota</taxon>
        <taxon>Neoptera</taxon>
        <taxon>Endopterygota</taxon>
        <taxon>Diptera</taxon>
        <taxon>Brachycera</taxon>
        <taxon>Muscomorpha</taxon>
        <taxon>Muscoidea</taxon>
        <taxon>Muscidae</taxon>
        <taxon>Stomoxys</taxon>
    </lineage>
</organism>
<dbReference type="OrthoDB" id="5983145at2759"/>